<evidence type="ECO:0000313" key="4">
    <source>
        <dbReference type="Proteomes" id="UP001470230"/>
    </source>
</evidence>
<dbReference type="EMBL" id="JAPFFF010000005">
    <property type="protein sequence ID" value="KAK8889780.1"/>
    <property type="molecule type" value="Genomic_DNA"/>
</dbReference>
<feature type="compositionally biased region" description="Acidic residues" evidence="2">
    <location>
        <begin position="74"/>
        <end position="85"/>
    </location>
</feature>
<accession>A0ABR2KF96</accession>
<reference evidence="3 4" key="1">
    <citation type="submission" date="2024-04" db="EMBL/GenBank/DDBJ databases">
        <title>Tritrichomonas musculus Genome.</title>
        <authorList>
            <person name="Alves-Ferreira E."/>
            <person name="Grigg M."/>
            <person name="Lorenzi H."/>
            <person name="Galac M."/>
        </authorList>
    </citation>
    <scope>NUCLEOTIDE SEQUENCE [LARGE SCALE GENOMIC DNA]</scope>
    <source>
        <strain evidence="3 4">EAF2021</strain>
    </source>
</reference>
<evidence type="ECO:0000256" key="2">
    <source>
        <dbReference type="SAM" id="MobiDB-lite"/>
    </source>
</evidence>
<gene>
    <name evidence="3" type="ORF">M9Y10_034534</name>
</gene>
<organism evidence="3 4">
    <name type="scientific">Tritrichomonas musculus</name>
    <dbReference type="NCBI Taxonomy" id="1915356"/>
    <lineage>
        <taxon>Eukaryota</taxon>
        <taxon>Metamonada</taxon>
        <taxon>Parabasalia</taxon>
        <taxon>Tritrichomonadida</taxon>
        <taxon>Tritrichomonadidae</taxon>
        <taxon>Tritrichomonas</taxon>
    </lineage>
</organism>
<feature type="region of interest" description="Disordered" evidence="2">
    <location>
        <begin position="1"/>
        <end position="182"/>
    </location>
</feature>
<evidence type="ECO:0000256" key="1">
    <source>
        <dbReference type="SAM" id="Coils"/>
    </source>
</evidence>
<evidence type="ECO:0000313" key="3">
    <source>
        <dbReference type="EMBL" id="KAK8889780.1"/>
    </source>
</evidence>
<feature type="compositionally biased region" description="Acidic residues" evidence="2">
    <location>
        <begin position="158"/>
        <end position="168"/>
    </location>
</feature>
<feature type="compositionally biased region" description="Acidic residues" evidence="2">
    <location>
        <begin position="32"/>
        <end position="43"/>
    </location>
</feature>
<proteinExistence type="predicted"/>
<keyword evidence="1" id="KW-0175">Coiled coil</keyword>
<feature type="compositionally biased region" description="Acidic residues" evidence="2">
    <location>
        <begin position="116"/>
        <end position="127"/>
    </location>
</feature>
<protein>
    <submittedName>
        <fullName evidence="3">Uncharacterized protein</fullName>
    </submittedName>
</protein>
<comment type="caution">
    <text evidence="3">The sequence shown here is derived from an EMBL/GenBank/DDBJ whole genome shotgun (WGS) entry which is preliminary data.</text>
</comment>
<dbReference type="Proteomes" id="UP001470230">
    <property type="component" value="Unassembled WGS sequence"/>
</dbReference>
<name>A0ABR2KF96_9EUKA</name>
<sequence>MSKNSDTDIKKISLDQSVMIPGKMSRPSNDTSSEDDSSDTELDEPSKKGSGNKISLDQSVMIPGKMSRPSNDTSSEDDSSDTELDEPSKKGSGNKISLDQSVMIPGKMSRPSNDTSSEDDSSDTELDEPSKKGSGNKISLDQSVMIPGKMSRPSNDTSSEDDSSYEDESQSKDSDDGIEIPNVDVDSFNLENIDVFVQIDEDQLYESLGNYALTKEEEKELKRQVELSIAETENESSIDDIVFELSQSKKREIEQDYQKQKKGIDNEMINQRTGNNLIISEIELLFKNLRESISDQNDKRDRRIERMNEEKTRILQEKTQVEANIQKIQENISKYKEFGVNELYPEIEDSFKKLESSAKTENKNNKDELQKTANKIYNLIKKLNELLPPSEKLEIMKLDFNDSKLTFTQLESNISKLYALVNDNLRKYIP</sequence>
<feature type="compositionally biased region" description="Basic and acidic residues" evidence="2">
    <location>
        <begin position="1"/>
        <end position="13"/>
    </location>
</feature>
<feature type="coiled-coil region" evidence="1">
    <location>
        <begin position="290"/>
        <end position="331"/>
    </location>
</feature>
<keyword evidence="4" id="KW-1185">Reference proteome</keyword>